<proteinExistence type="predicted"/>
<sequence length="69" mass="7865">MPKTITTSTTKTPFLSPTNNPKNNDWQPSCTASQAQTPINQNYGALNSLRVKFPQNDHHYFPATHFNRF</sequence>
<feature type="region of interest" description="Disordered" evidence="1">
    <location>
        <begin position="1"/>
        <end position="32"/>
    </location>
</feature>
<feature type="compositionally biased region" description="Low complexity" evidence="1">
    <location>
        <begin position="1"/>
        <end position="18"/>
    </location>
</feature>
<name>C4XTX0_SOLM1</name>
<gene>
    <name evidence="2" type="ordered locus">DMR_01440</name>
</gene>
<feature type="compositionally biased region" description="Polar residues" evidence="1">
    <location>
        <begin position="19"/>
        <end position="32"/>
    </location>
</feature>
<organism evidence="2 3">
    <name type="scientific">Solidesulfovibrio magneticus (strain ATCC 700980 / DSM 13731 / RS-1)</name>
    <name type="common">Desulfovibrio magneticus</name>
    <dbReference type="NCBI Taxonomy" id="573370"/>
    <lineage>
        <taxon>Bacteria</taxon>
        <taxon>Pseudomonadati</taxon>
        <taxon>Thermodesulfobacteriota</taxon>
        <taxon>Desulfovibrionia</taxon>
        <taxon>Desulfovibrionales</taxon>
        <taxon>Desulfovibrionaceae</taxon>
        <taxon>Solidesulfovibrio</taxon>
    </lineage>
</organism>
<evidence type="ECO:0000256" key="1">
    <source>
        <dbReference type="SAM" id="MobiDB-lite"/>
    </source>
</evidence>
<accession>C4XTX0</accession>
<dbReference type="AlphaFoldDB" id="C4XTX0"/>
<evidence type="ECO:0000313" key="3">
    <source>
        <dbReference type="Proteomes" id="UP000009071"/>
    </source>
</evidence>
<dbReference type="HOGENOM" id="CLU_2769088_0_0_7"/>
<dbReference type="STRING" id="573370.DMR_01440"/>
<protein>
    <submittedName>
        <fullName evidence="2">Uncharacterized protein</fullName>
    </submittedName>
</protein>
<dbReference type="KEGG" id="dma:DMR_01440"/>
<dbReference type="Proteomes" id="UP000009071">
    <property type="component" value="Chromosome"/>
</dbReference>
<keyword evidence="3" id="KW-1185">Reference proteome</keyword>
<evidence type="ECO:0000313" key="2">
    <source>
        <dbReference type="EMBL" id="BAH73635.1"/>
    </source>
</evidence>
<reference evidence="2 3" key="1">
    <citation type="journal article" date="2009" name="Genome Res.">
        <title>Whole genome sequence of Desulfovibrio magneticus strain RS-1 revealed common gene clusters in magnetotactic bacteria.</title>
        <authorList>
            <person name="Nakazawa H."/>
            <person name="Arakaki A."/>
            <person name="Narita-Yamada S."/>
            <person name="Yashiro I."/>
            <person name="Jinno K."/>
            <person name="Aoki N."/>
            <person name="Tsuruyama A."/>
            <person name="Okamura Y."/>
            <person name="Tanikawa S."/>
            <person name="Fujita N."/>
            <person name="Takeyama H."/>
            <person name="Matsunaga T."/>
        </authorList>
    </citation>
    <scope>NUCLEOTIDE SEQUENCE [LARGE SCALE GENOMIC DNA]</scope>
    <source>
        <strain evidence="3">ATCC 700980 / DSM 13731 / RS-1</strain>
    </source>
</reference>
<dbReference type="EMBL" id="AP010904">
    <property type="protein sequence ID" value="BAH73635.1"/>
    <property type="molecule type" value="Genomic_DNA"/>
</dbReference>